<dbReference type="AlphaFoldDB" id="A0A212C3G0"/>
<evidence type="ECO:0000256" key="2">
    <source>
        <dbReference type="ARBA" id="ARBA00023043"/>
    </source>
</evidence>
<feature type="region of interest" description="Disordered" evidence="3">
    <location>
        <begin position="76"/>
        <end position="103"/>
    </location>
</feature>
<keyword evidence="6" id="KW-1185">Reference proteome</keyword>
<organism evidence="5 6">
    <name type="scientific">Cervus elaphus hippelaphus</name>
    <name type="common">European red deer</name>
    <dbReference type="NCBI Taxonomy" id="46360"/>
    <lineage>
        <taxon>Eukaryota</taxon>
        <taxon>Metazoa</taxon>
        <taxon>Chordata</taxon>
        <taxon>Craniata</taxon>
        <taxon>Vertebrata</taxon>
        <taxon>Euteleostomi</taxon>
        <taxon>Mammalia</taxon>
        <taxon>Eutheria</taxon>
        <taxon>Laurasiatheria</taxon>
        <taxon>Artiodactyla</taxon>
        <taxon>Ruminantia</taxon>
        <taxon>Pecora</taxon>
        <taxon>Cervidae</taxon>
        <taxon>Cervinae</taxon>
        <taxon>Cervus</taxon>
    </lineage>
</organism>
<comment type="caution">
    <text evidence="5">The sequence shown here is derived from an EMBL/GenBank/DDBJ whole genome shotgun (WGS) entry which is preliminary data.</text>
</comment>
<sequence>MSSAYRVESPAIPRIPCVTPETVVIRAEEPDQVRHILSLTSSWRGTDSPGSPLAGTIGWSYGPLVITAGLSPSPLHPQVSKEYDEDSLIPSSPATETSDNISPVASPVHTGFLVSFMVDARGGSMRGSRHNGLRVVVPPRTCAAPTRITCRLVKPQKLPTPPPLAEEEGLASRVIALGPTGVQFLRPRGGEPRNRHPQPLPSLLSLCPDLSELEAPGLLGGRVRVLAELGSLEELEKKRVCRIVTTDFPLYFVIMSRLYQDYDTIGPEGGSLTSKLVPLVQATFPENAVTKRVKLALQAQPVPDELVTKLLGNQATFSPIVTVEPRRRKFHRPIGLRIPLPPSWMDNPRDSGEGDTTSLRLLCSVIGEGRPLETGGHGAGE</sequence>
<dbReference type="EMBL" id="MKHE01000032">
    <property type="protein sequence ID" value="OWK00404.1"/>
    <property type="molecule type" value="Genomic_DNA"/>
</dbReference>
<keyword evidence="2" id="KW-0040">ANK repeat</keyword>
<evidence type="ECO:0000259" key="4">
    <source>
        <dbReference type="PROSITE" id="PS51145"/>
    </source>
</evidence>
<evidence type="ECO:0000313" key="5">
    <source>
        <dbReference type="EMBL" id="OWK00404.1"/>
    </source>
</evidence>
<protein>
    <recommendedName>
        <fullName evidence="4">ZU5 domain-containing protein</fullName>
    </recommendedName>
</protein>
<evidence type="ECO:0000256" key="1">
    <source>
        <dbReference type="ARBA" id="ARBA00022737"/>
    </source>
</evidence>
<dbReference type="PANTHER" id="PTHR24123:SF71">
    <property type="entry name" value="ANKYRIN 1, ERYTHROCYTIC A ISOFORM X1"/>
    <property type="match status" value="1"/>
</dbReference>
<dbReference type="PANTHER" id="PTHR24123">
    <property type="entry name" value="ANKYRIN REPEAT-CONTAINING"/>
    <property type="match status" value="1"/>
</dbReference>
<evidence type="ECO:0000256" key="3">
    <source>
        <dbReference type="SAM" id="MobiDB-lite"/>
    </source>
</evidence>
<dbReference type="InterPro" id="IPR000906">
    <property type="entry name" value="ZU5_dom"/>
</dbReference>
<dbReference type="Pfam" id="PF00791">
    <property type="entry name" value="ZU5"/>
    <property type="match status" value="2"/>
</dbReference>
<dbReference type="PROSITE" id="PS51145">
    <property type="entry name" value="ZU5"/>
    <property type="match status" value="2"/>
</dbReference>
<gene>
    <name evidence="5" type="ORF">Celaphus_00019368</name>
</gene>
<proteinExistence type="predicted"/>
<dbReference type="Proteomes" id="UP000242450">
    <property type="component" value="Chromosome 32"/>
</dbReference>
<dbReference type="InterPro" id="IPR051165">
    <property type="entry name" value="Multifunctional_ANK_Repeat"/>
</dbReference>
<dbReference type="SMART" id="SM00218">
    <property type="entry name" value="ZU5"/>
    <property type="match status" value="1"/>
</dbReference>
<dbReference type="Gene3D" id="2.60.220.30">
    <property type="match status" value="3"/>
</dbReference>
<accession>A0A212C3G0</accession>
<feature type="domain" description="ZU5" evidence="4">
    <location>
        <begin position="112"/>
        <end position="257"/>
    </location>
</feature>
<name>A0A212C3G0_CEREH</name>
<evidence type="ECO:0000313" key="6">
    <source>
        <dbReference type="Proteomes" id="UP000242450"/>
    </source>
</evidence>
<feature type="compositionally biased region" description="Polar residues" evidence="3">
    <location>
        <begin position="89"/>
        <end position="103"/>
    </location>
</feature>
<keyword evidence="1" id="KW-0677">Repeat</keyword>
<reference evidence="5 6" key="1">
    <citation type="journal article" date="2018" name="Mol. Genet. Genomics">
        <title>The red deer Cervus elaphus genome CerEla1.0: sequencing, annotating, genes, and chromosomes.</title>
        <authorList>
            <person name="Bana N.A."/>
            <person name="Nyiri A."/>
            <person name="Nagy J."/>
            <person name="Frank K."/>
            <person name="Nagy T."/>
            <person name="Steger V."/>
            <person name="Schiller M."/>
            <person name="Lakatos P."/>
            <person name="Sugar L."/>
            <person name="Horn P."/>
            <person name="Barta E."/>
            <person name="Orosz L."/>
        </authorList>
    </citation>
    <scope>NUCLEOTIDE SEQUENCE [LARGE SCALE GENOMIC DNA]</scope>
    <source>
        <strain evidence="5">Hungarian</strain>
    </source>
</reference>
<feature type="domain" description="ZU5" evidence="4">
    <location>
        <begin position="259"/>
        <end position="381"/>
    </location>
</feature>
<dbReference type="OrthoDB" id="9675089at2759"/>